<gene>
    <name evidence="1" type="ORF">Anas_02617</name>
</gene>
<dbReference type="EMBL" id="SEYY01000987">
    <property type="protein sequence ID" value="KAB7506117.1"/>
    <property type="molecule type" value="Genomic_DNA"/>
</dbReference>
<keyword evidence="2" id="KW-1185">Reference proteome</keyword>
<accession>A0A5N5TII8</accession>
<proteinExistence type="predicted"/>
<sequence>MRSTMLENENCYHDWIWGLCSECGLALSAADLREHFSPSVLVTCKSLPCFLCSSSSNPEANIEPLFRLKLCLEDVVNDNRFLVDLCGDHAEEFFETARRFTLHASEYPSLPRSEDVDDPASLIDIRINIRFQNFLNCRFYHGIFR</sequence>
<dbReference type="Proteomes" id="UP000326759">
    <property type="component" value="Unassembled WGS sequence"/>
</dbReference>
<evidence type="ECO:0000313" key="2">
    <source>
        <dbReference type="Proteomes" id="UP000326759"/>
    </source>
</evidence>
<comment type="caution">
    <text evidence="1">The sequence shown here is derived from an EMBL/GenBank/DDBJ whole genome shotgun (WGS) entry which is preliminary data.</text>
</comment>
<name>A0A5N5TII8_9CRUS</name>
<reference evidence="1 2" key="1">
    <citation type="journal article" date="2019" name="PLoS Biol.">
        <title>Sex chromosomes control vertical transmission of feminizing Wolbachia symbionts in an isopod.</title>
        <authorList>
            <person name="Becking T."/>
            <person name="Chebbi M.A."/>
            <person name="Giraud I."/>
            <person name="Moumen B."/>
            <person name="Laverre T."/>
            <person name="Caubet Y."/>
            <person name="Peccoud J."/>
            <person name="Gilbert C."/>
            <person name="Cordaux R."/>
        </authorList>
    </citation>
    <scope>NUCLEOTIDE SEQUENCE [LARGE SCALE GENOMIC DNA]</scope>
    <source>
        <strain evidence="1">ANa2</strain>
        <tissue evidence="1">Whole body excluding digestive tract and cuticle</tissue>
    </source>
</reference>
<dbReference type="AlphaFoldDB" id="A0A5N5TII8"/>
<protein>
    <submittedName>
        <fullName evidence="1">Uncharacterized protein</fullName>
    </submittedName>
</protein>
<organism evidence="1 2">
    <name type="scientific">Armadillidium nasatum</name>
    <dbReference type="NCBI Taxonomy" id="96803"/>
    <lineage>
        <taxon>Eukaryota</taxon>
        <taxon>Metazoa</taxon>
        <taxon>Ecdysozoa</taxon>
        <taxon>Arthropoda</taxon>
        <taxon>Crustacea</taxon>
        <taxon>Multicrustacea</taxon>
        <taxon>Malacostraca</taxon>
        <taxon>Eumalacostraca</taxon>
        <taxon>Peracarida</taxon>
        <taxon>Isopoda</taxon>
        <taxon>Oniscidea</taxon>
        <taxon>Crinocheta</taxon>
        <taxon>Armadillidiidae</taxon>
        <taxon>Armadillidium</taxon>
    </lineage>
</organism>
<evidence type="ECO:0000313" key="1">
    <source>
        <dbReference type="EMBL" id="KAB7506117.1"/>
    </source>
</evidence>